<comment type="caution">
    <text evidence="1">The sequence shown here is derived from an EMBL/GenBank/DDBJ whole genome shotgun (WGS) entry which is preliminary data.</text>
</comment>
<dbReference type="EMBL" id="ARZA01000196">
    <property type="protein sequence ID" value="EOD00236.1"/>
    <property type="molecule type" value="Genomic_DNA"/>
</dbReference>
<proteinExistence type="predicted"/>
<dbReference type="eggNOG" id="ENOG50330AW">
    <property type="taxonomic scope" value="Bacteria"/>
</dbReference>
<dbReference type="Proteomes" id="UP000013378">
    <property type="component" value="Unassembled WGS sequence"/>
</dbReference>
<protein>
    <submittedName>
        <fullName evidence="1">Uncharacterized protein</fullName>
    </submittedName>
</protein>
<reference evidence="1 2" key="1">
    <citation type="journal article" date="2015" name="Geomicrobiol. J.">
        <title>Caldisalinibacter kiritimatiensis gen. nov., sp. nov., a moderately thermohalophilic thiosulfate-reducing bacterium from a hypersaline microbial mat.</title>
        <authorList>
            <person name="Ben Hania W."/>
            <person name="Joseph M."/>
            <person name="Fiebig A."/>
            <person name="Bunk B."/>
            <person name="Klenk H.-P."/>
            <person name="Fardeau M.-L."/>
            <person name="Spring S."/>
        </authorList>
    </citation>
    <scope>NUCLEOTIDE SEQUENCE [LARGE SCALE GENOMIC DNA]</scope>
    <source>
        <strain evidence="1 2">L21-TH-D2</strain>
    </source>
</reference>
<sequence>MVAPRRKRYNRKQRLPVAKKWIPTYKGKNLVKGYSKWFGVDKVCAITELELLGHEIDSKYKEQIFKQHKFKSEDGQKKNNEEREELEFWPDSDFYFITAYTSGGTPYGITWEEYERDIKEETEDREDEKKNIKKIGLYNDYEFFDEDIPF</sequence>
<gene>
    <name evidence="1" type="ORF">L21TH_1710</name>
</gene>
<keyword evidence="2" id="KW-1185">Reference proteome</keyword>
<accession>R1CNE7</accession>
<evidence type="ECO:0000313" key="2">
    <source>
        <dbReference type="Proteomes" id="UP000013378"/>
    </source>
</evidence>
<dbReference type="RefSeq" id="WP_006314160.1">
    <property type="nucleotide sequence ID" value="NZ_ARZA01000196.1"/>
</dbReference>
<dbReference type="STRING" id="1304284.L21TH_1710"/>
<dbReference type="AlphaFoldDB" id="R1CNE7"/>
<dbReference type="OrthoDB" id="367880at2"/>
<name>R1CNE7_9FIRM</name>
<evidence type="ECO:0000313" key="1">
    <source>
        <dbReference type="EMBL" id="EOD00236.1"/>
    </source>
</evidence>
<organism evidence="1 2">
    <name type="scientific">Caldisalinibacter kiritimatiensis</name>
    <dbReference type="NCBI Taxonomy" id="1304284"/>
    <lineage>
        <taxon>Bacteria</taxon>
        <taxon>Bacillati</taxon>
        <taxon>Bacillota</taxon>
        <taxon>Tissierellia</taxon>
        <taxon>Tissierellales</taxon>
        <taxon>Thermohalobacteraceae</taxon>
        <taxon>Caldisalinibacter</taxon>
    </lineage>
</organism>